<reference evidence="2 3" key="1">
    <citation type="submission" date="2017-01" db="EMBL/GenBank/DDBJ databases">
        <title>Novel large sulfur bacteria in the metagenomes of groundwater-fed chemosynthetic microbial mats in the Lake Huron basin.</title>
        <authorList>
            <person name="Sharrar A.M."/>
            <person name="Flood B.E."/>
            <person name="Bailey J.V."/>
            <person name="Jones D.S."/>
            <person name="Biddanda B."/>
            <person name="Ruberg S.A."/>
            <person name="Marcus D.N."/>
            <person name="Dick G.J."/>
        </authorList>
    </citation>
    <scope>NUCLEOTIDE SEQUENCE [LARGE SCALE GENOMIC DNA]</scope>
    <source>
        <strain evidence="2">A7</strain>
    </source>
</reference>
<dbReference type="EMBL" id="MTEI01000002">
    <property type="protein sequence ID" value="OQW89280.1"/>
    <property type="molecule type" value="Genomic_DNA"/>
</dbReference>
<sequence length="255" mass="28276">MATWIFLRGLTRESRHWGSFVGQFEQAFPHDLVVPLDMRGNGRLNQQNSPRRVAEMVADCRAQLVQRQLAPPYQVLAMSLGAMVSVAWAQACPPEVAAQVLINTSMRPFNPFYQRLKPANYATLLRVVSPGATPEDIERAILRLTSQRCDTSVLPAWVALRRANPVSRHNALNQLLAAARFSAPVATALTPTLLLASAGDQLVSLKCSQSLAAAWHCPLQMHPWAGHDLPLDDPPWVIARVQAWLSHKRNLDDSK</sequence>
<organism evidence="2 3">
    <name type="scientific">Rhodoferax ferrireducens</name>
    <dbReference type="NCBI Taxonomy" id="192843"/>
    <lineage>
        <taxon>Bacteria</taxon>
        <taxon>Pseudomonadati</taxon>
        <taxon>Pseudomonadota</taxon>
        <taxon>Betaproteobacteria</taxon>
        <taxon>Burkholderiales</taxon>
        <taxon>Comamonadaceae</taxon>
        <taxon>Rhodoferax</taxon>
    </lineage>
</organism>
<comment type="caution">
    <text evidence="2">The sequence shown here is derived from an EMBL/GenBank/DDBJ whole genome shotgun (WGS) entry which is preliminary data.</text>
</comment>
<evidence type="ECO:0000313" key="2">
    <source>
        <dbReference type="EMBL" id="OQW89280.1"/>
    </source>
</evidence>
<keyword evidence="2" id="KW-0378">Hydrolase</keyword>
<dbReference type="PANTHER" id="PTHR43194:SF5">
    <property type="entry name" value="PIMELOYL-[ACYL-CARRIER PROTEIN] METHYL ESTER ESTERASE"/>
    <property type="match status" value="1"/>
</dbReference>
<evidence type="ECO:0000259" key="1">
    <source>
        <dbReference type="Pfam" id="PF12146"/>
    </source>
</evidence>
<dbReference type="InterPro" id="IPR022742">
    <property type="entry name" value="Hydrolase_4"/>
</dbReference>
<dbReference type="PANTHER" id="PTHR43194">
    <property type="entry name" value="HYDROLASE ALPHA/BETA FOLD FAMILY"/>
    <property type="match status" value="1"/>
</dbReference>
<gene>
    <name evidence="2" type="ORF">BWK72_04875</name>
</gene>
<dbReference type="GO" id="GO:0016787">
    <property type="term" value="F:hydrolase activity"/>
    <property type="evidence" value="ECO:0007669"/>
    <property type="project" value="UniProtKB-KW"/>
</dbReference>
<dbReference type="Gene3D" id="3.40.50.1820">
    <property type="entry name" value="alpha/beta hydrolase"/>
    <property type="match status" value="1"/>
</dbReference>
<dbReference type="InterPro" id="IPR029058">
    <property type="entry name" value="AB_hydrolase_fold"/>
</dbReference>
<evidence type="ECO:0000313" key="3">
    <source>
        <dbReference type="Proteomes" id="UP000192505"/>
    </source>
</evidence>
<name>A0A1W9KXA3_9BURK</name>
<feature type="domain" description="Serine aminopeptidase S33" evidence="1">
    <location>
        <begin position="33"/>
        <end position="229"/>
    </location>
</feature>
<accession>A0A1W9KXA3</accession>
<protein>
    <submittedName>
        <fullName evidence="2">Alpha/beta hydrolase</fullName>
    </submittedName>
</protein>
<dbReference type="SUPFAM" id="SSF53474">
    <property type="entry name" value="alpha/beta-Hydrolases"/>
    <property type="match status" value="1"/>
</dbReference>
<dbReference type="InterPro" id="IPR050228">
    <property type="entry name" value="Carboxylesterase_BioH"/>
</dbReference>
<proteinExistence type="predicted"/>
<dbReference type="AlphaFoldDB" id="A0A1W9KXA3"/>
<dbReference type="Pfam" id="PF12146">
    <property type="entry name" value="Hydrolase_4"/>
    <property type="match status" value="1"/>
</dbReference>
<dbReference type="Proteomes" id="UP000192505">
    <property type="component" value="Unassembled WGS sequence"/>
</dbReference>